<evidence type="ECO:0000313" key="2">
    <source>
        <dbReference type="EMBL" id="KAH0466169.1"/>
    </source>
</evidence>
<dbReference type="AlphaFoldDB" id="A0AAV7GXD1"/>
<dbReference type="EMBL" id="JAGFBR010000006">
    <property type="protein sequence ID" value="KAH0466169.1"/>
    <property type="molecule type" value="Genomic_DNA"/>
</dbReference>
<gene>
    <name evidence="2" type="ORF">IEQ34_006272</name>
</gene>
<evidence type="ECO:0000256" key="1">
    <source>
        <dbReference type="SAM" id="MobiDB-lite"/>
    </source>
</evidence>
<reference evidence="2 3" key="1">
    <citation type="journal article" date="2021" name="Hortic Res">
        <title>Chromosome-scale assembly of the Dendrobium chrysotoxum genome enhances the understanding of orchid evolution.</title>
        <authorList>
            <person name="Zhang Y."/>
            <person name="Zhang G.Q."/>
            <person name="Zhang D."/>
            <person name="Liu X.D."/>
            <person name="Xu X.Y."/>
            <person name="Sun W.H."/>
            <person name="Yu X."/>
            <person name="Zhu X."/>
            <person name="Wang Z.W."/>
            <person name="Zhao X."/>
            <person name="Zhong W.Y."/>
            <person name="Chen H."/>
            <person name="Yin W.L."/>
            <person name="Huang T."/>
            <person name="Niu S.C."/>
            <person name="Liu Z.J."/>
        </authorList>
    </citation>
    <scope>NUCLEOTIDE SEQUENCE [LARGE SCALE GENOMIC DNA]</scope>
    <source>
        <strain evidence="2">Lindl</strain>
    </source>
</reference>
<comment type="caution">
    <text evidence="2">The sequence shown here is derived from an EMBL/GenBank/DDBJ whole genome shotgun (WGS) entry which is preliminary data.</text>
</comment>
<organism evidence="2 3">
    <name type="scientific">Dendrobium chrysotoxum</name>
    <name type="common">Orchid</name>
    <dbReference type="NCBI Taxonomy" id="161865"/>
    <lineage>
        <taxon>Eukaryota</taxon>
        <taxon>Viridiplantae</taxon>
        <taxon>Streptophyta</taxon>
        <taxon>Embryophyta</taxon>
        <taxon>Tracheophyta</taxon>
        <taxon>Spermatophyta</taxon>
        <taxon>Magnoliopsida</taxon>
        <taxon>Liliopsida</taxon>
        <taxon>Asparagales</taxon>
        <taxon>Orchidaceae</taxon>
        <taxon>Epidendroideae</taxon>
        <taxon>Malaxideae</taxon>
        <taxon>Dendrobiinae</taxon>
        <taxon>Dendrobium</taxon>
    </lineage>
</organism>
<feature type="region of interest" description="Disordered" evidence="1">
    <location>
        <begin position="82"/>
        <end position="106"/>
    </location>
</feature>
<accession>A0AAV7GXD1</accession>
<name>A0AAV7GXD1_DENCH</name>
<proteinExistence type="predicted"/>
<dbReference type="Proteomes" id="UP000775213">
    <property type="component" value="Unassembled WGS sequence"/>
</dbReference>
<sequence length="106" mass="11087">MPSNGRAVPRTIPPLTASGKFTTSTTAIISIVLFTPPTIPLSLLNTAPHHPLAPAIAAALMSPPREPMLIDTYAAARAAVPRPAPSSFDTRTDAAVARDSMTENSR</sequence>
<protein>
    <submittedName>
        <fullName evidence="2">Uncharacterized protein</fullName>
    </submittedName>
</protein>
<keyword evidence="3" id="KW-1185">Reference proteome</keyword>
<evidence type="ECO:0000313" key="3">
    <source>
        <dbReference type="Proteomes" id="UP000775213"/>
    </source>
</evidence>